<feature type="transmembrane region" description="Helical" evidence="1">
    <location>
        <begin position="49"/>
        <end position="65"/>
    </location>
</feature>
<gene>
    <name evidence="3" type="ORF">FNU76_20910</name>
</gene>
<evidence type="ECO:0000313" key="4">
    <source>
        <dbReference type="Proteomes" id="UP000317550"/>
    </source>
</evidence>
<dbReference type="EMBL" id="CP041730">
    <property type="protein sequence ID" value="QDQ28614.1"/>
    <property type="molecule type" value="Genomic_DNA"/>
</dbReference>
<protein>
    <submittedName>
        <fullName evidence="3">VanZ family protein</fullName>
    </submittedName>
</protein>
<dbReference type="KEGG" id="cari:FNU76_20910"/>
<dbReference type="PANTHER" id="PTHR28008:SF1">
    <property type="entry name" value="DOMAIN PROTEIN, PUTATIVE (AFU_ORTHOLOGUE AFUA_3G10980)-RELATED"/>
    <property type="match status" value="1"/>
</dbReference>
<dbReference type="OrthoDB" id="5568182at2"/>
<sequence>MKRIRMTEHWRIPVDRVILLASIGVGLAITVGSLMPGPPVPDVENGDKLMHLGGYAALAACWSLALTGRRGYVLLGSMLFGVLIECLQGLTPYRSFDMMDMLANGCGALLGTALMQLAAPFLDRRTRSHAS</sequence>
<dbReference type="Proteomes" id="UP000317550">
    <property type="component" value="Chromosome"/>
</dbReference>
<keyword evidence="1" id="KW-0812">Transmembrane</keyword>
<dbReference type="AlphaFoldDB" id="A0A516SKE1"/>
<name>A0A516SKE1_9NEIS</name>
<reference evidence="4" key="1">
    <citation type="submission" date="2019-07" db="EMBL/GenBank/DDBJ databases">
        <title>Chitinimonas sp. nov., isolated from Ny-Alesund, arctica soil.</title>
        <authorList>
            <person name="Xu Q."/>
            <person name="Peng F."/>
        </authorList>
    </citation>
    <scope>NUCLEOTIDE SEQUENCE [LARGE SCALE GENOMIC DNA]</scope>
    <source>
        <strain evidence="4">R3-44</strain>
    </source>
</reference>
<evidence type="ECO:0000313" key="3">
    <source>
        <dbReference type="EMBL" id="QDQ28614.1"/>
    </source>
</evidence>
<keyword evidence="1" id="KW-0472">Membrane</keyword>
<evidence type="ECO:0000256" key="1">
    <source>
        <dbReference type="SAM" id="Phobius"/>
    </source>
</evidence>
<dbReference type="Pfam" id="PF04892">
    <property type="entry name" value="VanZ"/>
    <property type="match status" value="1"/>
</dbReference>
<feature type="transmembrane region" description="Helical" evidence="1">
    <location>
        <begin position="72"/>
        <end position="90"/>
    </location>
</feature>
<proteinExistence type="predicted"/>
<feature type="transmembrane region" description="Helical" evidence="1">
    <location>
        <begin position="102"/>
        <end position="122"/>
    </location>
</feature>
<dbReference type="PANTHER" id="PTHR28008">
    <property type="entry name" value="DOMAIN PROTEIN, PUTATIVE (AFU_ORTHOLOGUE AFUA_3G10980)-RELATED"/>
    <property type="match status" value="1"/>
</dbReference>
<dbReference type="InterPro" id="IPR006976">
    <property type="entry name" value="VanZ-like"/>
</dbReference>
<keyword evidence="1" id="KW-1133">Transmembrane helix</keyword>
<keyword evidence="4" id="KW-1185">Reference proteome</keyword>
<organism evidence="3 4">
    <name type="scientific">Chitinimonas arctica</name>
    <dbReference type="NCBI Taxonomy" id="2594795"/>
    <lineage>
        <taxon>Bacteria</taxon>
        <taxon>Pseudomonadati</taxon>
        <taxon>Pseudomonadota</taxon>
        <taxon>Betaproteobacteria</taxon>
        <taxon>Neisseriales</taxon>
        <taxon>Chitinibacteraceae</taxon>
        <taxon>Chitinimonas</taxon>
    </lineage>
</organism>
<accession>A0A516SKE1</accession>
<feature type="domain" description="VanZ-like" evidence="2">
    <location>
        <begin position="49"/>
        <end position="117"/>
    </location>
</feature>
<feature type="transmembrane region" description="Helical" evidence="1">
    <location>
        <begin position="12"/>
        <end position="37"/>
    </location>
</feature>
<evidence type="ECO:0000259" key="2">
    <source>
        <dbReference type="Pfam" id="PF04892"/>
    </source>
</evidence>
<dbReference type="NCBIfam" id="NF037970">
    <property type="entry name" value="vanZ_1"/>
    <property type="match status" value="1"/>
</dbReference>